<feature type="transmembrane region" description="Helical" evidence="2">
    <location>
        <begin position="42"/>
        <end position="59"/>
    </location>
</feature>
<dbReference type="AlphaFoldDB" id="M0BQD0"/>
<feature type="compositionally biased region" description="Basic and acidic residues" evidence="1">
    <location>
        <begin position="23"/>
        <end position="32"/>
    </location>
</feature>
<dbReference type="Proteomes" id="UP000011560">
    <property type="component" value="Unassembled WGS sequence"/>
</dbReference>
<organism evidence="3 4">
    <name type="scientific">Halovivax asiaticus JCM 14624</name>
    <dbReference type="NCBI Taxonomy" id="1227490"/>
    <lineage>
        <taxon>Archaea</taxon>
        <taxon>Methanobacteriati</taxon>
        <taxon>Methanobacteriota</taxon>
        <taxon>Stenosarchaea group</taxon>
        <taxon>Halobacteria</taxon>
        <taxon>Halobacteriales</taxon>
        <taxon>Natrialbaceae</taxon>
        <taxon>Halovivax</taxon>
    </lineage>
</organism>
<accession>M0BQD0</accession>
<dbReference type="EMBL" id="AOIQ01000008">
    <property type="protein sequence ID" value="ELZ12538.1"/>
    <property type="molecule type" value="Genomic_DNA"/>
</dbReference>
<dbReference type="OrthoDB" id="342532at2157"/>
<protein>
    <submittedName>
        <fullName evidence="3">Uncharacterized protein</fullName>
    </submittedName>
</protein>
<dbReference type="STRING" id="1227490.C479_04057"/>
<feature type="transmembrane region" description="Helical" evidence="2">
    <location>
        <begin position="144"/>
        <end position="166"/>
    </location>
</feature>
<feature type="region of interest" description="Disordered" evidence="1">
    <location>
        <begin position="1"/>
        <end position="32"/>
    </location>
</feature>
<evidence type="ECO:0000256" key="2">
    <source>
        <dbReference type="SAM" id="Phobius"/>
    </source>
</evidence>
<evidence type="ECO:0000256" key="1">
    <source>
        <dbReference type="SAM" id="MobiDB-lite"/>
    </source>
</evidence>
<feature type="transmembrane region" description="Helical" evidence="2">
    <location>
        <begin position="186"/>
        <end position="205"/>
    </location>
</feature>
<gene>
    <name evidence="3" type="ORF">C479_04057</name>
</gene>
<keyword evidence="2" id="KW-0472">Membrane</keyword>
<sequence>MVADPWPSNAVPANTRPSNGISDHTRSRMTDRNELLTTERGTALRSWIVVAGLIAATIATLVQGAYLWAGLSGTIVALAVLPAVARGTPLVVAPWVVLLVAAVPIWVRLVGAFPAAGFLTVAAIALLVTVELDAYTPVEMTPQFAAAFVVIATMAVAGVWVIGQWLSDTLVGTTFLTSTGEVMWDLILATAFGGLGGVFFVTYVARRDDVALDGSGETA</sequence>
<evidence type="ECO:0000313" key="4">
    <source>
        <dbReference type="Proteomes" id="UP000011560"/>
    </source>
</evidence>
<feature type="compositionally biased region" description="Polar residues" evidence="1">
    <location>
        <begin position="11"/>
        <end position="22"/>
    </location>
</feature>
<name>M0BQD0_9EURY</name>
<reference evidence="3 4" key="1">
    <citation type="journal article" date="2014" name="PLoS Genet.">
        <title>Phylogenetically driven sequencing of extremely halophilic archaea reveals strategies for static and dynamic osmo-response.</title>
        <authorList>
            <person name="Becker E.A."/>
            <person name="Seitzer P.M."/>
            <person name="Tritt A."/>
            <person name="Larsen D."/>
            <person name="Krusor M."/>
            <person name="Yao A.I."/>
            <person name="Wu D."/>
            <person name="Madern D."/>
            <person name="Eisen J.A."/>
            <person name="Darling A.E."/>
            <person name="Facciotti M.T."/>
        </authorList>
    </citation>
    <scope>NUCLEOTIDE SEQUENCE [LARGE SCALE GENOMIC DNA]</scope>
    <source>
        <strain evidence="3 4">JCM 14624</strain>
    </source>
</reference>
<evidence type="ECO:0000313" key="3">
    <source>
        <dbReference type="EMBL" id="ELZ12538.1"/>
    </source>
</evidence>
<keyword evidence="4" id="KW-1185">Reference proteome</keyword>
<feature type="transmembrane region" description="Helical" evidence="2">
    <location>
        <begin position="113"/>
        <end position="132"/>
    </location>
</feature>
<keyword evidence="2" id="KW-0812">Transmembrane</keyword>
<comment type="caution">
    <text evidence="3">The sequence shown here is derived from an EMBL/GenBank/DDBJ whole genome shotgun (WGS) entry which is preliminary data.</text>
</comment>
<keyword evidence="2" id="KW-1133">Transmembrane helix</keyword>
<proteinExistence type="predicted"/>
<feature type="transmembrane region" description="Helical" evidence="2">
    <location>
        <begin position="90"/>
        <end position="107"/>
    </location>
</feature>